<proteinExistence type="inferred from homology"/>
<dbReference type="OrthoDB" id="4505903at2"/>
<dbReference type="PANTHER" id="PTHR30011:SF16">
    <property type="entry name" value="C2H2 FINGER DOMAIN TRANSCRIPTION FACTOR (EUROFUNG)-RELATED"/>
    <property type="match status" value="1"/>
</dbReference>
<name>A0A3P4B1Z2_9BURK</name>
<dbReference type="PANTHER" id="PTHR30011">
    <property type="entry name" value="ALKANESULFONATE MONOOXYGENASE-RELATED"/>
    <property type="match status" value="1"/>
</dbReference>
<keyword evidence="4 8" id="KW-0503">Monooxygenase</keyword>
<protein>
    <submittedName>
        <fullName evidence="8">Nitrilotriacetate monooxygenase component A</fullName>
        <ecNumber evidence="8">1.14.14.10</ecNumber>
    </submittedName>
</protein>
<feature type="binding site" evidence="6">
    <location>
        <position position="95"/>
    </location>
    <ligand>
        <name>FMN</name>
        <dbReference type="ChEBI" id="CHEBI:58210"/>
    </ligand>
</feature>
<keyword evidence="1 6" id="KW-0285">Flavoprotein</keyword>
<feature type="binding site" evidence="6">
    <location>
        <position position="145"/>
    </location>
    <ligand>
        <name>FMN</name>
        <dbReference type="ChEBI" id="CHEBI:58210"/>
    </ligand>
</feature>
<dbReference type="InterPro" id="IPR011251">
    <property type="entry name" value="Luciferase-like_dom"/>
</dbReference>
<evidence type="ECO:0000313" key="8">
    <source>
        <dbReference type="EMBL" id="VCU70309.1"/>
    </source>
</evidence>
<evidence type="ECO:0000256" key="4">
    <source>
        <dbReference type="ARBA" id="ARBA00023033"/>
    </source>
</evidence>
<dbReference type="AlphaFoldDB" id="A0A3P4B1Z2"/>
<organism evidence="8 9">
    <name type="scientific">Pigmentiphaga humi</name>
    <dbReference type="NCBI Taxonomy" id="2478468"/>
    <lineage>
        <taxon>Bacteria</taxon>
        <taxon>Pseudomonadati</taxon>
        <taxon>Pseudomonadota</taxon>
        <taxon>Betaproteobacteria</taxon>
        <taxon>Burkholderiales</taxon>
        <taxon>Alcaligenaceae</taxon>
        <taxon>Pigmentiphaga</taxon>
    </lineage>
</organism>
<dbReference type="EMBL" id="UWPJ01000018">
    <property type="protein sequence ID" value="VCU70309.1"/>
    <property type="molecule type" value="Genomic_DNA"/>
</dbReference>
<evidence type="ECO:0000259" key="7">
    <source>
        <dbReference type="Pfam" id="PF00296"/>
    </source>
</evidence>
<feature type="binding site" evidence="6">
    <location>
        <position position="149"/>
    </location>
    <ligand>
        <name>FMN</name>
        <dbReference type="ChEBI" id="CHEBI:58210"/>
    </ligand>
</feature>
<gene>
    <name evidence="8" type="primary">ntaA_3</name>
    <name evidence="8" type="ORF">PIGHUM_02378</name>
</gene>
<dbReference type="InterPro" id="IPR016215">
    <property type="entry name" value="NTA_MOA"/>
</dbReference>
<dbReference type="InterPro" id="IPR051260">
    <property type="entry name" value="Diverse_substr_monoxygenases"/>
</dbReference>
<dbReference type="NCBIfam" id="TIGR03860">
    <property type="entry name" value="FMN_nitrolo"/>
    <property type="match status" value="1"/>
</dbReference>
<dbReference type="CDD" id="cd01095">
    <property type="entry name" value="Nitrilotriacetate_monoxgenase"/>
    <property type="match status" value="1"/>
</dbReference>
<dbReference type="PIRSF" id="PIRSF000337">
    <property type="entry name" value="NTA_MOA"/>
    <property type="match status" value="1"/>
</dbReference>
<evidence type="ECO:0000256" key="3">
    <source>
        <dbReference type="ARBA" id="ARBA00023002"/>
    </source>
</evidence>
<feature type="binding site" evidence="6">
    <location>
        <position position="58"/>
    </location>
    <ligand>
        <name>FMN</name>
        <dbReference type="ChEBI" id="CHEBI:58210"/>
    </ligand>
</feature>
<dbReference type="Pfam" id="PF00296">
    <property type="entry name" value="Bac_luciferase"/>
    <property type="match status" value="1"/>
</dbReference>
<dbReference type="RefSeq" id="WP_124079820.1">
    <property type="nucleotide sequence ID" value="NZ_UWPJ01000018.1"/>
</dbReference>
<sequence>MSARRQLSLNLFVYPAGHHEAAWRYPQTGLDTLQDLGYYQALAQRAEQATFDAIFLADSPVLPENIRYAARFRLEPLTWLSAIAAATSHIGLIGTATTTYTEPYNLARQFAALDHLSGGRAGWNIVTTHEGKSPLNFGLDAHPEHGDRYARATEFLDVAGKLWDSWEDDALLADRASGVFADTAKIHPIRHVGKYFRVGGALSTSRSPQGRPVYVQAGSSEEGRSFAARFAEAIFTAHQTLDGARQFYTDIKRRAVALGRSAEHIKVLPGISAFIGSTEVEARRLEEAFDELIQPEFSLAELSARLGVDFSRHDLDAPVAAELIDRQGKLASYSRFKLIVDIIDRERPTLRQLIRRLAGARGHFVLAGTPERIADEIQRWFEQGAADGFNVMPPWMPGGFELFADEVVPILRRRGLFRERYAHRTLRGHYGLPRPESQYAQARRQTA</sequence>
<dbReference type="SUPFAM" id="SSF51679">
    <property type="entry name" value="Bacterial luciferase-like"/>
    <property type="match status" value="1"/>
</dbReference>
<keyword evidence="3 8" id="KW-0560">Oxidoreductase</keyword>
<dbReference type="Gene3D" id="3.20.20.30">
    <property type="entry name" value="Luciferase-like domain"/>
    <property type="match status" value="1"/>
</dbReference>
<feature type="binding site" evidence="6">
    <location>
        <position position="219"/>
    </location>
    <ligand>
        <name>FMN</name>
        <dbReference type="ChEBI" id="CHEBI:58210"/>
    </ligand>
</feature>
<comment type="similarity">
    <text evidence="5">Belongs to the NtaA/SnaA/DszA monooxygenase family.</text>
</comment>
<keyword evidence="9" id="KW-1185">Reference proteome</keyword>
<evidence type="ECO:0000256" key="5">
    <source>
        <dbReference type="ARBA" id="ARBA00033748"/>
    </source>
</evidence>
<evidence type="ECO:0000256" key="6">
    <source>
        <dbReference type="PIRSR" id="PIRSR000337-1"/>
    </source>
</evidence>
<dbReference type="EC" id="1.14.14.10" evidence="8"/>
<feature type="domain" description="Luciferase-like" evidence="7">
    <location>
        <begin position="28"/>
        <end position="385"/>
    </location>
</feature>
<evidence type="ECO:0000256" key="2">
    <source>
        <dbReference type="ARBA" id="ARBA00022643"/>
    </source>
</evidence>
<evidence type="ECO:0000313" key="9">
    <source>
        <dbReference type="Proteomes" id="UP000277294"/>
    </source>
</evidence>
<dbReference type="InterPro" id="IPR036661">
    <property type="entry name" value="Luciferase-like_sf"/>
</dbReference>
<evidence type="ECO:0000256" key="1">
    <source>
        <dbReference type="ARBA" id="ARBA00022630"/>
    </source>
</evidence>
<accession>A0A3P4B1Z2</accession>
<dbReference type="GO" id="GO:0018529">
    <property type="term" value="F:nitrilotriacetate monooxygenase activity"/>
    <property type="evidence" value="ECO:0007669"/>
    <property type="project" value="UniProtKB-EC"/>
</dbReference>
<feature type="binding site" evidence="6">
    <location>
        <position position="220"/>
    </location>
    <ligand>
        <name>FMN</name>
        <dbReference type="ChEBI" id="CHEBI:58210"/>
    </ligand>
</feature>
<keyword evidence="2 6" id="KW-0288">FMN</keyword>
<dbReference type="Proteomes" id="UP000277294">
    <property type="component" value="Unassembled WGS sequence"/>
</dbReference>
<reference evidence="8 9" key="1">
    <citation type="submission" date="2018-10" db="EMBL/GenBank/DDBJ databases">
        <authorList>
            <person name="Criscuolo A."/>
        </authorList>
    </citation>
    <scope>NUCLEOTIDE SEQUENCE [LARGE SCALE GENOMIC DNA]</scope>
    <source>
        <strain evidence="8">DnA1</strain>
    </source>
</reference>